<sequence>MVSSRPRLFSAFCLYLLLGFGAVEPLPAGPQGGGRAPALPIVAYDPTTGSVYDFASLAQRQDQIPASLPTMRTPAHGAVPMPTAPSSGLNVALPGIVSQNLPTYHQNIALNTASRNMQGAAATIRYSPYFNIPYFRNPILDQATHSRQGIASSSNPSYPPQRTRKRHPTGFATPDADKRMHFPTNVHNMQTYEWPSIRKGDKLLSRLQTDWVDKLTPAEQERINQAYFKGLMHWVPLTETEKNQILRAVKYYWGAYHGVFPPHAEGQAPIRFRAHYYQRGYITDISDLHGLGLWSKDKELFSVWGIPTQRANSPGHFRTDFFGLGYIMVHDKPKIAAHLEEMIARHPPQPLTWTEIVKGIPK</sequence>
<dbReference type="EMBL" id="KZ819207">
    <property type="protein sequence ID" value="PWY97446.1"/>
    <property type="molecule type" value="Genomic_DNA"/>
</dbReference>
<evidence type="ECO:0000313" key="4">
    <source>
        <dbReference type="Proteomes" id="UP000246740"/>
    </source>
</evidence>
<keyword evidence="2" id="KW-0732">Signal</keyword>
<protein>
    <submittedName>
        <fullName evidence="3">Uncharacterized protein</fullName>
    </submittedName>
</protein>
<dbReference type="InParanoid" id="A0A317XGJ6"/>
<reference evidence="3 4" key="1">
    <citation type="journal article" date="2018" name="Mol. Biol. Evol.">
        <title>Broad Genomic Sampling Reveals a Smut Pathogenic Ancestry of the Fungal Clade Ustilaginomycotina.</title>
        <authorList>
            <person name="Kijpornyongpan T."/>
            <person name="Mondo S.J."/>
            <person name="Barry K."/>
            <person name="Sandor L."/>
            <person name="Lee J."/>
            <person name="Lipzen A."/>
            <person name="Pangilinan J."/>
            <person name="LaButti K."/>
            <person name="Hainaut M."/>
            <person name="Henrissat B."/>
            <person name="Grigoriev I.V."/>
            <person name="Spatafora J.W."/>
            <person name="Aime M.C."/>
        </authorList>
    </citation>
    <scope>NUCLEOTIDE SEQUENCE [LARGE SCALE GENOMIC DNA]</scope>
    <source>
        <strain evidence="3 4">MCA 3645</strain>
    </source>
</reference>
<gene>
    <name evidence="3" type="ORF">BCV70DRAFT_64365</name>
</gene>
<dbReference type="AlphaFoldDB" id="A0A317XGJ6"/>
<keyword evidence="4" id="KW-1185">Reference proteome</keyword>
<evidence type="ECO:0000256" key="1">
    <source>
        <dbReference type="SAM" id="MobiDB-lite"/>
    </source>
</evidence>
<feature type="compositionally biased region" description="Polar residues" evidence="1">
    <location>
        <begin position="145"/>
        <end position="156"/>
    </location>
</feature>
<evidence type="ECO:0000256" key="2">
    <source>
        <dbReference type="SAM" id="SignalP"/>
    </source>
</evidence>
<feature type="chain" id="PRO_5016429170" evidence="2">
    <location>
        <begin position="26"/>
        <end position="362"/>
    </location>
</feature>
<dbReference type="Proteomes" id="UP000246740">
    <property type="component" value="Unassembled WGS sequence"/>
</dbReference>
<organism evidence="3 4">
    <name type="scientific">Testicularia cyperi</name>
    <dbReference type="NCBI Taxonomy" id="1882483"/>
    <lineage>
        <taxon>Eukaryota</taxon>
        <taxon>Fungi</taxon>
        <taxon>Dikarya</taxon>
        <taxon>Basidiomycota</taxon>
        <taxon>Ustilaginomycotina</taxon>
        <taxon>Ustilaginomycetes</taxon>
        <taxon>Ustilaginales</taxon>
        <taxon>Anthracoideaceae</taxon>
        <taxon>Testicularia</taxon>
    </lineage>
</organism>
<proteinExistence type="predicted"/>
<feature type="region of interest" description="Disordered" evidence="1">
    <location>
        <begin position="145"/>
        <end position="179"/>
    </location>
</feature>
<accession>A0A317XGJ6</accession>
<evidence type="ECO:0000313" key="3">
    <source>
        <dbReference type="EMBL" id="PWY97446.1"/>
    </source>
</evidence>
<name>A0A317XGJ6_9BASI</name>
<feature type="signal peptide" evidence="2">
    <location>
        <begin position="1"/>
        <end position="25"/>
    </location>
</feature>